<evidence type="ECO:0000259" key="2">
    <source>
        <dbReference type="Pfam" id="PF13473"/>
    </source>
</evidence>
<accession>A0A1N6G8D8</accession>
<dbReference type="InterPro" id="IPR028096">
    <property type="entry name" value="EfeO_Cupredoxin"/>
</dbReference>
<keyword evidence="4" id="KW-1185">Reference proteome</keyword>
<feature type="signal peptide" evidence="1">
    <location>
        <begin position="1"/>
        <end position="23"/>
    </location>
</feature>
<dbReference type="OrthoDB" id="7408985at2"/>
<dbReference type="EMBL" id="FSQW01000002">
    <property type="protein sequence ID" value="SIO03711.1"/>
    <property type="molecule type" value="Genomic_DNA"/>
</dbReference>
<gene>
    <name evidence="3" type="ORF">SAMN02745824_2718</name>
</gene>
<dbReference type="Gene3D" id="2.60.40.420">
    <property type="entry name" value="Cupredoxins - blue copper proteins"/>
    <property type="match status" value="1"/>
</dbReference>
<evidence type="ECO:0000313" key="4">
    <source>
        <dbReference type="Proteomes" id="UP000185192"/>
    </source>
</evidence>
<sequence>MFRSDLTSFFAVCLVLAAVPILASDTLAADAESVPVELTSYAFTPELVEFESGKDYVLELKNSASGGHNFSARDFFDAASIHPEDSGLIRKGRVELSGGETVKIRLKTGAAATYKLNCSRFLHSGFGMKGQIVVR</sequence>
<dbReference type="RefSeq" id="WP_074205701.1">
    <property type="nucleotide sequence ID" value="NZ_FSQW01000002.1"/>
</dbReference>
<reference evidence="4" key="1">
    <citation type="submission" date="2016-11" db="EMBL/GenBank/DDBJ databases">
        <authorList>
            <person name="Varghese N."/>
            <person name="Submissions S."/>
        </authorList>
    </citation>
    <scope>NUCLEOTIDE SEQUENCE [LARGE SCALE GENOMIC DNA]</scope>
    <source>
        <strain evidence="4">DSM 22363</strain>
    </source>
</reference>
<dbReference type="Pfam" id="PF13473">
    <property type="entry name" value="Cupredoxin_1"/>
    <property type="match status" value="1"/>
</dbReference>
<dbReference type="STRING" id="1123272.SAMN02745824_2718"/>
<feature type="domain" description="EfeO-type cupredoxin-like" evidence="2">
    <location>
        <begin position="14"/>
        <end position="134"/>
    </location>
</feature>
<proteinExistence type="predicted"/>
<dbReference type="InterPro" id="IPR008972">
    <property type="entry name" value="Cupredoxin"/>
</dbReference>
<evidence type="ECO:0000256" key="1">
    <source>
        <dbReference type="SAM" id="SignalP"/>
    </source>
</evidence>
<dbReference type="SUPFAM" id="SSF49503">
    <property type="entry name" value="Cupredoxins"/>
    <property type="match status" value="1"/>
</dbReference>
<organism evidence="3 4">
    <name type="scientific">Parasphingorhabdus marina DSM 22363</name>
    <dbReference type="NCBI Taxonomy" id="1123272"/>
    <lineage>
        <taxon>Bacteria</taxon>
        <taxon>Pseudomonadati</taxon>
        <taxon>Pseudomonadota</taxon>
        <taxon>Alphaproteobacteria</taxon>
        <taxon>Sphingomonadales</taxon>
        <taxon>Sphingomonadaceae</taxon>
        <taxon>Parasphingorhabdus</taxon>
    </lineage>
</organism>
<keyword evidence="1" id="KW-0732">Signal</keyword>
<dbReference type="Proteomes" id="UP000185192">
    <property type="component" value="Unassembled WGS sequence"/>
</dbReference>
<name>A0A1N6G8D8_9SPHN</name>
<evidence type="ECO:0000313" key="3">
    <source>
        <dbReference type="EMBL" id="SIO03711.1"/>
    </source>
</evidence>
<dbReference type="AlphaFoldDB" id="A0A1N6G8D8"/>
<protein>
    <submittedName>
        <fullName evidence="3">Cupredoxin-like domain-containing protein</fullName>
    </submittedName>
</protein>
<feature type="chain" id="PRO_5012184535" evidence="1">
    <location>
        <begin position="24"/>
        <end position="135"/>
    </location>
</feature>